<gene>
    <name evidence="1" type="ORF">DN745_01520</name>
</gene>
<sequence>MLMPRRLGPIRPSRLRRACALALVLWAVGVGASGCFNTRGPDPLDLSVAQQKISDDSQRLVQIRQVMERDLKELEALRLSFESAPQELYAHPFPLDLFKYVAMRCFNDPFDTRAGDVGASEIDGLTCRSEYAGRLMVELHEQVPQHQAAALGQLTELDRLRQMRAKLLFRLGQLPGVLREMRQALATRRADLRRMRDAEARRRTEYRGDNWQEMERRFARFDQELNNLSTEIEQLAEVTPSWKPLVETQIAALYAHLTSLSAPLK</sequence>
<reference evidence="1 2" key="1">
    <citation type="submission" date="2018-06" db="EMBL/GenBank/DDBJ databases">
        <title>Lujinxingia sediminis gen. nov. sp. nov., a new facultative anaerobic member of the class Deltaproteobacteria, and proposal of Lujinxingaceae fam. nov.</title>
        <authorList>
            <person name="Guo L.-Y."/>
            <person name="Li C.-M."/>
            <person name="Wang S."/>
            <person name="Du Z.-J."/>
        </authorList>
    </citation>
    <scope>NUCLEOTIDE SEQUENCE [LARGE SCALE GENOMIC DNA]</scope>
    <source>
        <strain evidence="1 2">FA350</strain>
    </source>
</reference>
<evidence type="ECO:0000313" key="1">
    <source>
        <dbReference type="EMBL" id="AWV88080.1"/>
    </source>
</evidence>
<accession>A0A2Z4FGQ8</accession>
<dbReference type="KEGG" id="bsed:DN745_01520"/>
<protein>
    <submittedName>
        <fullName evidence="1">Uncharacterized protein</fullName>
    </submittedName>
</protein>
<proteinExistence type="predicted"/>
<name>A0A2Z4FGQ8_9DELT</name>
<dbReference type="OrthoDB" id="5502868at2"/>
<dbReference type="AlphaFoldDB" id="A0A2Z4FGQ8"/>
<dbReference type="Proteomes" id="UP000249799">
    <property type="component" value="Chromosome"/>
</dbReference>
<dbReference type="RefSeq" id="WP_111331502.1">
    <property type="nucleotide sequence ID" value="NZ_CP030032.1"/>
</dbReference>
<evidence type="ECO:0000313" key="2">
    <source>
        <dbReference type="Proteomes" id="UP000249799"/>
    </source>
</evidence>
<dbReference type="PROSITE" id="PS51257">
    <property type="entry name" value="PROKAR_LIPOPROTEIN"/>
    <property type="match status" value="1"/>
</dbReference>
<keyword evidence="2" id="KW-1185">Reference proteome</keyword>
<organism evidence="1 2">
    <name type="scientific">Bradymonas sediminis</name>
    <dbReference type="NCBI Taxonomy" id="1548548"/>
    <lineage>
        <taxon>Bacteria</taxon>
        <taxon>Deltaproteobacteria</taxon>
        <taxon>Bradymonadales</taxon>
        <taxon>Bradymonadaceae</taxon>
        <taxon>Bradymonas</taxon>
    </lineage>
</organism>
<dbReference type="EMBL" id="CP030032">
    <property type="protein sequence ID" value="AWV88080.1"/>
    <property type="molecule type" value="Genomic_DNA"/>
</dbReference>